<gene>
    <name evidence="1" type="ORF">GEV33_004986</name>
</gene>
<name>A0A8J6LE44_TENMO</name>
<organism evidence="1 2">
    <name type="scientific">Tenebrio molitor</name>
    <name type="common">Yellow mealworm beetle</name>
    <dbReference type="NCBI Taxonomy" id="7067"/>
    <lineage>
        <taxon>Eukaryota</taxon>
        <taxon>Metazoa</taxon>
        <taxon>Ecdysozoa</taxon>
        <taxon>Arthropoda</taxon>
        <taxon>Hexapoda</taxon>
        <taxon>Insecta</taxon>
        <taxon>Pterygota</taxon>
        <taxon>Neoptera</taxon>
        <taxon>Endopterygota</taxon>
        <taxon>Coleoptera</taxon>
        <taxon>Polyphaga</taxon>
        <taxon>Cucujiformia</taxon>
        <taxon>Tenebrionidae</taxon>
        <taxon>Tenebrio</taxon>
    </lineage>
</organism>
<dbReference type="AlphaFoldDB" id="A0A8J6LE44"/>
<evidence type="ECO:0000313" key="1">
    <source>
        <dbReference type="EMBL" id="KAH0817805.1"/>
    </source>
</evidence>
<keyword evidence="2" id="KW-1185">Reference proteome</keyword>
<dbReference type="EMBL" id="JABDTM020018809">
    <property type="protein sequence ID" value="KAH0817805.1"/>
    <property type="molecule type" value="Genomic_DNA"/>
</dbReference>
<proteinExistence type="predicted"/>
<comment type="caution">
    <text evidence="1">The sequence shown here is derived from an EMBL/GenBank/DDBJ whole genome shotgun (WGS) entry which is preliminary data.</text>
</comment>
<dbReference type="Proteomes" id="UP000719412">
    <property type="component" value="Unassembled WGS sequence"/>
</dbReference>
<reference evidence="1" key="2">
    <citation type="submission" date="2021-08" db="EMBL/GenBank/DDBJ databases">
        <authorList>
            <person name="Eriksson T."/>
        </authorList>
    </citation>
    <scope>NUCLEOTIDE SEQUENCE</scope>
    <source>
        <strain evidence="1">Stoneville</strain>
        <tissue evidence="1">Whole head</tissue>
    </source>
</reference>
<accession>A0A8J6LE44</accession>
<evidence type="ECO:0000313" key="2">
    <source>
        <dbReference type="Proteomes" id="UP000719412"/>
    </source>
</evidence>
<protein>
    <submittedName>
        <fullName evidence="1">Uncharacterized protein</fullName>
    </submittedName>
</protein>
<reference evidence="1" key="1">
    <citation type="journal article" date="2020" name="J Insects Food Feed">
        <title>The yellow mealworm (Tenebrio molitor) genome: a resource for the emerging insects as food and feed industry.</title>
        <authorList>
            <person name="Eriksson T."/>
            <person name="Andere A."/>
            <person name="Kelstrup H."/>
            <person name="Emery V."/>
            <person name="Picard C."/>
        </authorList>
    </citation>
    <scope>NUCLEOTIDE SEQUENCE</scope>
    <source>
        <strain evidence="1">Stoneville</strain>
        <tissue evidence="1">Whole head</tissue>
    </source>
</reference>
<sequence>MSYCFKTDRESKRFWTVKTIFDQEKEIIFCGQADEDCLNGVIATIQEKADAVPSLINDEILLDRAAIEEQIGLITACADAAVGQAKQLVASYNACIV</sequence>